<name>A0ABR8UY65_9CELL</name>
<organism evidence="2 3">
    <name type="scientific">Oerskovia gallyi</name>
    <dbReference type="NCBI Taxonomy" id="2762226"/>
    <lineage>
        <taxon>Bacteria</taxon>
        <taxon>Bacillati</taxon>
        <taxon>Actinomycetota</taxon>
        <taxon>Actinomycetes</taxon>
        <taxon>Micrococcales</taxon>
        <taxon>Cellulomonadaceae</taxon>
        <taxon>Oerskovia</taxon>
    </lineage>
</organism>
<dbReference type="RefSeq" id="WP_191789237.1">
    <property type="nucleotide sequence ID" value="NZ_JACSQE010000002.1"/>
</dbReference>
<dbReference type="EMBL" id="JACSQE010000002">
    <property type="protein sequence ID" value="MBD7997492.1"/>
    <property type="molecule type" value="Genomic_DNA"/>
</dbReference>
<comment type="caution">
    <text evidence="2">The sequence shown here is derived from an EMBL/GenBank/DDBJ whole genome shotgun (WGS) entry which is preliminary data.</text>
</comment>
<evidence type="ECO:0000313" key="3">
    <source>
        <dbReference type="Proteomes" id="UP000633601"/>
    </source>
</evidence>
<gene>
    <name evidence="2" type="ORF">H9640_02850</name>
</gene>
<evidence type="ECO:0000313" key="2">
    <source>
        <dbReference type="EMBL" id="MBD7997492.1"/>
    </source>
</evidence>
<accession>A0ABR8UY65</accession>
<dbReference type="InterPro" id="IPR004919">
    <property type="entry name" value="GmrSD_N"/>
</dbReference>
<sequence length="561" mass="62903">MAAQSRSPELRPEIVFLFDLVRQLVEGRVRIPRFQRPFVWRRQQMLDLLDSIYNQYPIGSLLTWETDTDILSLDHIGPVDLAARSGEGSAAYLLDGHQRLSTIAGALVSSADRSRRDTTGDDPALWHIFFNARDGLFEHLELGQDPLPYQFPMARLLDTFEFLAESQRILETGGEDGKSYLQKIQDVARAFQNYKIPVIQIKQTGLTEAVEIFARLNSKGQSMTADQMVSALLYRQGGSRDFDLASEITASMEILTSYGFGGVDRTLVLRAVLAAAGEDIYRTDWTRIAQTRREELLSRLQRVLPAVNASLESAAKFLREELNVTTDRLLPYAMQLVIISSLFYGTPDPSVAQRRLISRWFWTTSFSQWFGGANPSRVNALVRDVIDNVSLERNNPEFSDFDLDVPASPLPLSFDMRSARTRVLLLVLFSLNPKARDGRPVADPAALVARFGPEALGYLASNVGMRDVARSPANRILRDDPQDRGQARNWLGELRGEARNAIWRSHALPVRDAELLEIPDASGFLNARLAEMVRVEHEFMARVDVRLPLSDVPAATAADSD</sequence>
<reference evidence="2 3" key="1">
    <citation type="submission" date="2020-08" db="EMBL/GenBank/DDBJ databases">
        <title>A Genomic Blueprint of the Chicken Gut Microbiome.</title>
        <authorList>
            <person name="Gilroy R."/>
            <person name="Ravi A."/>
            <person name="Getino M."/>
            <person name="Pursley I."/>
            <person name="Horton D.L."/>
            <person name="Alikhan N.-F."/>
            <person name="Baker D."/>
            <person name="Gharbi K."/>
            <person name="Hall N."/>
            <person name="Watson M."/>
            <person name="Adriaenssens E.M."/>
            <person name="Foster-Nyarko E."/>
            <person name="Jarju S."/>
            <person name="Secka A."/>
            <person name="Antonio M."/>
            <person name="Oren A."/>
            <person name="Chaudhuri R."/>
            <person name="La Ragione R.M."/>
            <person name="Hildebrand F."/>
            <person name="Pallen M.J."/>
        </authorList>
    </citation>
    <scope>NUCLEOTIDE SEQUENCE [LARGE SCALE GENOMIC DNA]</scope>
    <source>
        <strain evidence="2 3">Sa2CUA8</strain>
    </source>
</reference>
<proteinExistence type="predicted"/>
<feature type="domain" description="GmrSD restriction endonucleases N-terminal" evidence="1">
    <location>
        <begin position="24"/>
        <end position="233"/>
    </location>
</feature>
<dbReference type="Pfam" id="PF03235">
    <property type="entry name" value="GmrSD_N"/>
    <property type="match status" value="1"/>
</dbReference>
<dbReference type="Proteomes" id="UP000633601">
    <property type="component" value="Unassembled WGS sequence"/>
</dbReference>
<dbReference type="PANTHER" id="PTHR37292">
    <property type="entry name" value="VNG6097C"/>
    <property type="match status" value="1"/>
</dbReference>
<dbReference type="PANTHER" id="PTHR37292:SF2">
    <property type="entry name" value="DUF262 DOMAIN-CONTAINING PROTEIN"/>
    <property type="match status" value="1"/>
</dbReference>
<evidence type="ECO:0000259" key="1">
    <source>
        <dbReference type="Pfam" id="PF03235"/>
    </source>
</evidence>
<protein>
    <submittedName>
        <fullName evidence="2">DUF262 domain-containing protein</fullName>
    </submittedName>
</protein>
<keyword evidence="3" id="KW-1185">Reference proteome</keyword>